<dbReference type="InterPro" id="IPR008278">
    <property type="entry name" value="4-PPantetheinyl_Trfase_dom"/>
</dbReference>
<dbReference type="SUPFAM" id="SSF56214">
    <property type="entry name" value="4'-phosphopantetheinyl transferase"/>
    <property type="match status" value="2"/>
</dbReference>
<protein>
    <submittedName>
        <fullName evidence="4">4'-phosphopantetheinyl transferase superfamily protein</fullName>
    </submittedName>
</protein>
<dbReference type="Pfam" id="PF01648">
    <property type="entry name" value="ACPS"/>
    <property type="match status" value="1"/>
</dbReference>
<keyword evidence="5" id="KW-1185">Reference proteome</keyword>
<dbReference type="Gene3D" id="3.90.470.20">
    <property type="entry name" value="4'-phosphopantetheinyl transferase domain"/>
    <property type="match status" value="2"/>
</dbReference>
<comment type="similarity">
    <text evidence="1">Belongs to the P-Pant transferase superfamily. Gsp/Sfp/HetI/AcpT family.</text>
</comment>
<accession>A0ABN3MW52</accession>
<dbReference type="InterPro" id="IPR050559">
    <property type="entry name" value="P-Pant_transferase_sf"/>
</dbReference>
<dbReference type="InterPro" id="IPR037143">
    <property type="entry name" value="4-PPantetheinyl_Trfase_dom_sf"/>
</dbReference>
<dbReference type="RefSeq" id="WP_344386024.1">
    <property type="nucleotide sequence ID" value="NZ_BAAATA010000050.1"/>
</dbReference>
<dbReference type="GO" id="GO:0016740">
    <property type="term" value="F:transferase activity"/>
    <property type="evidence" value="ECO:0007669"/>
    <property type="project" value="UniProtKB-KW"/>
</dbReference>
<evidence type="ECO:0000256" key="2">
    <source>
        <dbReference type="ARBA" id="ARBA00022679"/>
    </source>
</evidence>
<evidence type="ECO:0000313" key="5">
    <source>
        <dbReference type="Proteomes" id="UP001501358"/>
    </source>
</evidence>
<feature type="domain" description="4'-phosphopantetheinyl transferase" evidence="3">
    <location>
        <begin position="123"/>
        <end position="226"/>
    </location>
</feature>
<organism evidence="4 5">
    <name type="scientific">Streptomyces thermolineatus</name>
    <dbReference type="NCBI Taxonomy" id="44033"/>
    <lineage>
        <taxon>Bacteria</taxon>
        <taxon>Bacillati</taxon>
        <taxon>Actinomycetota</taxon>
        <taxon>Actinomycetes</taxon>
        <taxon>Kitasatosporales</taxon>
        <taxon>Streptomycetaceae</taxon>
        <taxon>Streptomyces</taxon>
    </lineage>
</organism>
<dbReference type="Proteomes" id="UP001501358">
    <property type="component" value="Unassembled WGS sequence"/>
</dbReference>
<dbReference type="PANTHER" id="PTHR12215">
    <property type="entry name" value="PHOSPHOPANTETHEINE TRANSFERASE"/>
    <property type="match status" value="1"/>
</dbReference>
<comment type="caution">
    <text evidence="4">The sequence shown here is derived from an EMBL/GenBank/DDBJ whole genome shotgun (WGS) entry which is preliminary data.</text>
</comment>
<evidence type="ECO:0000313" key="4">
    <source>
        <dbReference type="EMBL" id="GAA2510089.1"/>
    </source>
</evidence>
<keyword evidence="2 4" id="KW-0808">Transferase</keyword>
<evidence type="ECO:0000259" key="3">
    <source>
        <dbReference type="Pfam" id="PF01648"/>
    </source>
</evidence>
<proteinExistence type="inferred from homology"/>
<gene>
    <name evidence="4" type="ORF">GCM10010406_53130</name>
</gene>
<name>A0ABN3MW52_9ACTN</name>
<evidence type="ECO:0000256" key="1">
    <source>
        <dbReference type="ARBA" id="ARBA00010990"/>
    </source>
</evidence>
<dbReference type="PANTHER" id="PTHR12215:SF10">
    <property type="entry name" value="L-AMINOADIPATE-SEMIALDEHYDE DEHYDROGENASE-PHOSPHOPANTETHEINYL TRANSFERASE"/>
    <property type="match status" value="1"/>
</dbReference>
<reference evidence="4 5" key="1">
    <citation type="journal article" date="2019" name="Int. J. Syst. Evol. Microbiol.">
        <title>The Global Catalogue of Microorganisms (GCM) 10K type strain sequencing project: providing services to taxonomists for standard genome sequencing and annotation.</title>
        <authorList>
            <consortium name="The Broad Institute Genomics Platform"/>
            <consortium name="The Broad Institute Genome Sequencing Center for Infectious Disease"/>
            <person name="Wu L."/>
            <person name="Ma J."/>
        </authorList>
    </citation>
    <scope>NUCLEOTIDE SEQUENCE [LARGE SCALE GENOMIC DNA]</scope>
    <source>
        <strain evidence="4 5">JCM 6307</strain>
    </source>
</reference>
<sequence>MTEGTPQSAVALHHAVTGAPLAHVWAAAPDSYGDGALLSAEERRRCTALRRDRDRRLYVAARTLLRTALSRCAPGVPPGDWRFTTGPHGRPEPAGPPTVPRLRFSIAHAPGLAVCLVCPELDCGVDVEVTDRAVDPVRVARRMFHPREAARVLAAAPAERGGVFLRYWTLKEAYGKARGLGLLLPPDSYAFAPGASGAFRLSAADDDGALWQFAQWHRDDRHLVAVALRRGRGPDVTVVRHPGPP</sequence>
<dbReference type="EMBL" id="BAAATA010000050">
    <property type="protein sequence ID" value="GAA2510089.1"/>
    <property type="molecule type" value="Genomic_DNA"/>
</dbReference>